<organism evidence="2 3">
    <name type="scientific">Candidatus Merdivivens pullistercoris</name>
    <dbReference type="NCBI Taxonomy" id="2840873"/>
    <lineage>
        <taxon>Bacteria</taxon>
        <taxon>Pseudomonadati</taxon>
        <taxon>Bacteroidota</taxon>
        <taxon>Bacteroidia</taxon>
        <taxon>Bacteroidales</taxon>
        <taxon>Muribaculaceae</taxon>
        <taxon>Muribaculaceae incertae sedis</taxon>
        <taxon>Candidatus Merdivivens</taxon>
    </lineage>
</organism>
<feature type="chain" id="PRO_5039149462" description="IgA Peptidase M64" evidence="1">
    <location>
        <begin position="27"/>
        <end position="311"/>
    </location>
</feature>
<dbReference type="Pfam" id="PF09471">
    <property type="entry name" value="Peptidase_M64"/>
    <property type="match status" value="1"/>
</dbReference>
<dbReference type="InterPro" id="IPR024079">
    <property type="entry name" value="MetalloPept_cat_dom_sf"/>
</dbReference>
<dbReference type="InterPro" id="IPR019026">
    <property type="entry name" value="Peptidase_M64_IgA"/>
</dbReference>
<dbReference type="GO" id="GO:0008237">
    <property type="term" value="F:metallopeptidase activity"/>
    <property type="evidence" value="ECO:0007669"/>
    <property type="project" value="InterPro"/>
</dbReference>
<evidence type="ECO:0000256" key="1">
    <source>
        <dbReference type="SAM" id="SignalP"/>
    </source>
</evidence>
<keyword evidence="1" id="KW-0732">Signal</keyword>
<sequence length="311" mass="33858">MKPGLSNINQILLLFLTGAVIFSASAIPPTDMNKTTAFNCFFRDENPAKDTSGNSTYTAHIDTLQYAGDEAINMAIASEGYTEDEMEKFRQEGEKLVKGLFSISPFNRFKGYFNLFLIRIPSAQSGISTPNHETDTPFKVRASGNGLDRLLVPDDIEACKRIADSLLGKKCDILCLAANFPDYGGAGGEITVVSGHYMATEILAHELGHSVGGLGDEYYSCEEFIGRFPNVALNAHDAPWIGIPGSGLYPLSRPDGSIAAYIPCQTDSSSRYCRMAMLGKEFCPVCEKAISDAIEKLSSECRLQRKSCRNG</sequence>
<evidence type="ECO:0008006" key="4">
    <source>
        <dbReference type="Google" id="ProtNLM"/>
    </source>
</evidence>
<dbReference type="Proteomes" id="UP000823597">
    <property type="component" value="Unassembled WGS sequence"/>
</dbReference>
<dbReference type="AlphaFoldDB" id="A0A9D9I2S3"/>
<dbReference type="Gene3D" id="3.40.390.10">
    <property type="entry name" value="Collagenase (Catalytic Domain)"/>
    <property type="match status" value="1"/>
</dbReference>
<comment type="caution">
    <text evidence="2">The sequence shown here is derived from an EMBL/GenBank/DDBJ whole genome shotgun (WGS) entry which is preliminary data.</text>
</comment>
<reference evidence="2" key="1">
    <citation type="submission" date="2020-10" db="EMBL/GenBank/DDBJ databases">
        <authorList>
            <person name="Gilroy R."/>
        </authorList>
    </citation>
    <scope>NUCLEOTIDE SEQUENCE</scope>
    <source>
        <strain evidence="2">10037</strain>
    </source>
</reference>
<evidence type="ECO:0000313" key="2">
    <source>
        <dbReference type="EMBL" id="MBO8464925.1"/>
    </source>
</evidence>
<protein>
    <recommendedName>
        <fullName evidence="4">IgA Peptidase M64</fullName>
    </recommendedName>
</protein>
<reference evidence="2" key="2">
    <citation type="journal article" date="2021" name="PeerJ">
        <title>Extensive microbial diversity within the chicken gut microbiome revealed by metagenomics and culture.</title>
        <authorList>
            <person name="Gilroy R."/>
            <person name="Ravi A."/>
            <person name="Getino M."/>
            <person name="Pursley I."/>
            <person name="Horton D.L."/>
            <person name="Alikhan N.F."/>
            <person name="Baker D."/>
            <person name="Gharbi K."/>
            <person name="Hall N."/>
            <person name="Watson M."/>
            <person name="Adriaenssens E.M."/>
            <person name="Foster-Nyarko E."/>
            <person name="Jarju S."/>
            <person name="Secka A."/>
            <person name="Antonio M."/>
            <person name="Oren A."/>
            <person name="Chaudhuri R.R."/>
            <person name="La Ragione R."/>
            <person name="Hildebrand F."/>
            <person name="Pallen M.J."/>
        </authorList>
    </citation>
    <scope>NUCLEOTIDE SEQUENCE</scope>
    <source>
        <strain evidence="2">10037</strain>
    </source>
</reference>
<name>A0A9D9I2S3_9BACT</name>
<dbReference type="EMBL" id="JADIME010000033">
    <property type="protein sequence ID" value="MBO8464925.1"/>
    <property type="molecule type" value="Genomic_DNA"/>
</dbReference>
<accession>A0A9D9I2S3</accession>
<feature type="signal peptide" evidence="1">
    <location>
        <begin position="1"/>
        <end position="26"/>
    </location>
</feature>
<proteinExistence type="predicted"/>
<gene>
    <name evidence="2" type="ORF">IAB93_02885</name>
</gene>
<evidence type="ECO:0000313" key="3">
    <source>
        <dbReference type="Proteomes" id="UP000823597"/>
    </source>
</evidence>